<evidence type="ECO:0000313" key="5">
    <source>
        <dbReference type="EMBL" id="MDJ1503144.1"/>
    </source>
</evidence>
<dbReference type="InterPro" id="IPR050908">
    <property type="entry name" value="SmbC-like"/>
</dbReference>
<dbReference type="Pfam" id="PF06445">
    <property type="entry name" value="GyrI-like"/>
    <property type="match status" value="1"/>
</dbReference>
<dbReference type="PANTHER" id="PTHR40055:SF1">
    <property type="entry name" value="TRANSCRIPTIONAL REGULATOR YGIV-RELATED"/>
    <property type="match status" value="1"/>
</dbReference>
<feature type="domain" description="HTH araC/xylS-type" evidence="4">
    <location>
        <begin position="3"/>
        <end position="102"/>
    </location>
</feature>
<dbReference type="Pfam" id="PF12833">
    <property type="entry name" value="HTH_18"/>
    <property type="match status" value="1"/>
</dbReference>
<dbReference type="Gene3D" id="3.20.80.10">
    <property type="entry name" value="Regulatory factor, effector binding domain"/>
    <property type="match status" value="1"/>
</dbReference>
<evidence type="ECO:0000256" key="2">
    <source>
        <dbReference type="ARBA" id="ARBA00023125"/>
    </source>
</evidence>
<keyword evidence="6" id="KW-1185">Reference proteome</keyword>
<dbReference type="InterPro" id="IPR029442">
    <property type="entry name" value="GyrI-like"/>
</dbReference>
<dbReference type="PANTHER" id="PTHR40055">
    <property type="entry name" value="TRANSCRIPTIONAL REGULATOR YGIV-RELATED"/>
    <property type="match status" value="1"/>
</dbReference>
<proteinExistence type="predicted"/>
<dbReference type="InterPro" id="IPR020449">
    <property type="entry name" value="Tscrpt_reg_AraC-type_HTH"/>
</dbReference>
<evidence type="ECO:0000313" key="6">
    <source>
        <dbReference type="Proteomes" id="UP001232063"/>
    </source>
</evidence>
<evidence type="ECO:0000256" key="3">
    <source>
        <dbReference type="ARBA" id="ARBA00023163"/>
    </source>
</evidence>
<dbReference type="InterPro" id="IPR009057">
    <property type="entry name" value="Homeodomain-like_sf"/>
</dbReference>
<dbReference type="GO" id="GO:0003700">
    <property type="term" value="F:DNA-binding transcription factor activity"/>
    <property type="evidence" value="ECO:0007669"/>
    <property type="project" value="InterPro"/>
</dbReference>
<protein>
    <submittedName>
        <fullName evidence="5">Helix-turn-helix domain-containing protein</fullName>
    </submittedName>
</protein>
<dbReference type="Gene3D" id="1.10.10.60">
    <property type="entry name" value="Homeodomain-like"/>
    <property type="match status" value="2"/>
</dbReference>
<evidence type="ECO:0000256" key="1">
    <source>
        <dbReference type="ARBA" id="ARBA00023015"/>
    </source>
</evidence>
<dbReference type="InterPro" id="IPR011256">
    <property type="entry name" value="Reg_factor_effector_dom_sf"/>
</dbReference>
<dbReference type="InterPro" id="IPR018062">
    <property type="entry name" value="HTH_AraC-typ_CS"/>
</dbReference>
<keyword evidence="2" id="KW-0238">DNA-binding</keyword>
<dbReference type="SUPFAM" id="SSF55136">
    <property type="entry name" value="Probable bacterial effector-binding domain"/>
    <property type="match status" value="1"/>
</dbReference>
<dbReference type="PRINTS" id="PR00032">
    <property type="entry name" value="HTHARAC"/>
</dbReference>
<dbReference type="InterPro" id="IPR018060">
    <property type="entry name" value="HTH_AraC"/>
</dbReference>
<dbReference type="EMBL" id="JASJOU010000007">
    <property type="protein sequence ID" value="MDJ1503144.1"/>
    <property type="molecule type" value="Genomic_DNA"/>
</dbReference>
<organism evidence="5 6">
    <name type="scientific">Xanthocytophaga agilis</name>
    <dbReference type="NCBI Taxonomy" id="3048010"/>
    <lineage>
        <taxon>Bacteria</taxon>
        <taxon>Pseudomonadati</taxon>
        <taxon>Bacteroidota</taxon>
        <taxon>Cytophagia</taxon>
        <taxon>Cytophagales</taxon>
        <taxon>Rhodocytophagaceae</taxon>
        <taxon>Xanthocytophaga</taxon>
    </lineage>
</organism>
<dbReference type="AlphaFoldDB" id="A0AAE3R3N9"/>
<comment type="caution">
    <text evidence="5">The sequence shown here is derived from an EMBL/GenBank/DDBJ whole genome shotgun (WGS) entry which is preliminary data.</text>
</comment>
<accession>A0AAE3R3N9</accession>
<keyword evidence="3" id="KW-0804">Transcription</keyword>
<dbReference type="SMART" id="SM00342">
    <property type="entry name" value="HTH_ARAC"/>
    <property type="match status" value="1"/>
</dbReference>
<dbReference type="Proteomes" id="UP001232063">
    <property type="component" value="Unassembled WGS sequence"/>
</dbReference>
<dbReference type="PROSITE" id="PS01124">
    <property type="entry name" value="HTH_ARAC_FAMILY_2"/>
    <property type="match status" value="1"/>
</dbReference>
<dbReference type="PROSITE" id="PS00041">
    <property type="entry name" value="HTH_ARAC_FAMILY_1"/>
    <property type="match status" value="1"/>
</dbReference>
<reference evidence="5" key="1">
    <citation type="submission" date="2023-05" db="EMBL/GenBank/DDBJ databases">
        <authorList>
            <person name="Zhang X."/>
        </authorList>
    </citation>
    <scope>NUCLEOTIDE SEQUENCE</scope>
    <source>
        <strain evidence="5">BD1B2-1</strain>
    </source>
</reference>
<name>A0AAE3R3N9_9BACT</name>
<dbReference type="RefSeq" id="WP_314513647.1">
    <property type="nucleotide sequence ID" value="NZ_JASJOU010000007.1"/>
</dbReference>
<keyword evidence="1" id="KW-0805">Transcription regulation</keyword>
<dbReference type="GO" id="GO:0043565">
    <property type="term" value="F:sequence-specific DNA binding"/>
    <property type="evidence" value="ECO:0007669"/>
    <property type="project" value="InterPro"/>
</dbReference>
<evidence type="ECO:0000259" key="4">
    <source>
        <dbReference type="PROSITE" id="PS01124"/>
    </source>
</evidence>
<sequence length="275" mass="32143">MLDTVLHYIHKNFDQELSLDILAEQANYSPFHFHRLFKEQTGEAPKQYILRLRLEKACKELIFYPHKSIYEIAMDCGFSSASVFARAFRRRYQINAEQYREAELQKLTHNTTTVSLSSDQLEIIRMERFVIAYEIALLDTEENIMQAFQNIYQWAEARDLTDRYPYFYGVFLDSPVTTKMKQCRYLAGIRVYPSENIRFTEKMMALGGAKHAQIQITGGMSEVVNYALHFKKQWIAQSGYEIIPESIGFEAFSQLDLNLPYASHNRKICIAVQPK</sequence>
<gene>
    <name evidence="5" type="ORF">QNI22_20920</name>
</gene>
<dbReference type="SUPFAM" id="SSF46689">
    <property type="entry name" value="Homeodomain-like"/>
    <property type="match status" value="2"/>
</dbReference>